<dbReference type="InterPro" id="IPR007055">
    <property type="entry name" value="BON_dom"/>
</dbReference>
<dbReference type="PANTHER" id="PTHR34606">
    <property type="entry name" value="BON DOMAIN-CONTAINING PROTEIN"/>
    <property type="match status" value="1"/>
</dbReference>
<evidence type="ECO:0000256" key="1">
    <source>
        <dbReference type="SAM" id="MobiDB-lite"/>
    </source>
</evidence>
<dbReference type="AlphaFoldDB" id="A0AAP5BM61"/>
<evidence type="ECO:0000313" key="5">
    <source>
        <dbReference type="Proteomes" id="UP001209412"/>
    </source>
</evidence>
<reference evidence="4" key="1">
    <citation type="submission" date="2022-06" db="EMBL/GenBank/DDBJ databases">
        <title>PHB producers.</title>
        <authorList>
            <person name="Besaury L."/>
        </authorList>
    </citation>
    <scope>NUCLEOTIDE SEQUENCE</scope>
    <source>
        <strain evidence="4 5">SEWS6</strain>
    </source>
</reference>
<dbReference type="EMBL" id="JAPKHW010000071">
    <property type="protein sequence ID" value="MCX4152052.1"/>
    <property type="molecule type" value="Genomic_DNA"/>
</dbReference>
<sequence length="102" mass="10678">MAQPGEASGSSASTSVPEAASVPSQKAIRAADRKLVRKVSQALARTKGLNSTRLIVRARSGDITLLGSVTDAGQIPIAVDAAQRVDGVKSVRNEIRVDEQRL</sequence>
<gene>
    <name evidence="4" type="ORF">NIE36_42815</name>
    <name evidence="3" type="ORF">OSB80_42925</name>
</gene>
<name>A0AAP5BM61_9BURK</name>
<feature type="domain" description="BON" evidence="2">
    <location>
        <begin position="31"/>
        <end position="99"/>
    </location>
</feature>
<protein>
    <submittedName>
        <fullName evidence="4">BON domain-containing protein</fullName>
    </submittedName>
</protein>
<dbReference type="RefSeq" id="WP_266240859.1">
    <property type="nucleotide sequence ID" value="NZ_JAMXWF010000071.1"/>
</dbReference>
<dbReference type="Proteomes" id="UP001209412">
    <property type="component" value="Unassembled WGS sequence"/>
</dbReference>
<dbReference type="Proteomes" id="UP001242288">
    <property type="component" value="Unassembled WGS sequence"/>
</dbReference>
<keyword evidence="5" id="KW-1185">Reference proteome</keyword>
<organism evidence="4 6">
    <name type="scientific">Paraburkholderia madseniana</name>
    <dbReference type="NCBI Taxonomy" id="2599607"/>
    <lineage>
        <taxon>Bacteria</taxon>
        <taxon>Pseudomonadati</taxon>
        <taxon>Pseudomonadota</taxon>
        <taxon>Betaproteobacteria</taxon>
        <taxon>Burkholderiales</taxon>
        <taxon>Burkholderiaceae</taxon>
        <taxon>Paraburkholderia</taxon>
    </lineage>
</organism>
<evidence type="ECO:0000259" key="2">
    <source>
        <dbReference type="PROSITE" id="PS50914"/>
    </source>
</evidence>
<dbReference type="Gene3D" id="3.30.1340.30">
    <property type="match status" value="1"/>
</dbReference>
<dbReference type="PROSITE" id="PS50914">
    <property type="entry name" value="BON"/>
    <property type="match status" value="1"/>
</dbReference>
<dbReference type="EMBL" id="JAMXWF010000071">
    <property type="protein sequence ID" value="MDQ6413863.1"/>
    <property type="molecule type" value="Genomic_DNA"/>
</dbReference>
<evidence type="ECO:0000313" key="6">
    <source>
        <dbReference type="Proteomes" id="UP001242288"/>
    </source>
</evidence>
<proteinExistence type="predicted"/>
<feature type="region of interest" description="Disordered" evidence="1">
    <location>
        <begin position="1"/>
        <end position="29"/>
    </location>
</feature>
<evidence type="ECO:0000313" key="3">
    <source>
        <dbReference type="EMBL" id="MCX4152052.1"/>
    </source>
</evidence>
<accession>A0AAP5BM61</accession>
<dbReference type="InterPro" id="IPR051686">
    <property type="entry name" value="Lipoprotein_DolP"/>
</dbReference>
<dbReference type="Pfam" id="PF04972">
    <property type="entry name" value="BON"/>
    <property type="match status" value="1"/>
</dbReference>
<dbReference type="PANTHER" id="PTHR34606:SF15">
    <property type="entry name" value="BON DOMAIN-CONTAINING PROTEIN"/>
    <property type="match status" value="1"/>
</dbReference>
<evidence type="ECO:0000313" key="4">
    <source>
        <dbReference type="EMBL" id="MDQ6413863.1"/>
    </source>
</evidence>
<comment type="caution">
    <text evidence="4">The sequence shown here is derived from an EMBL/GenBank/DDBJ whole genome shotgun (WGS) entry which is preliminary data.</text>
</comment>